<feature type="domain" description="Soluble ligand binding" evidence="6">
    <location>
        <begin position="164"/>
        <end position="194"/>
    </location>
</feature>
<evidence type="ECO:0000313" key="8">
    <source>
        <dbReference type="Proteomes" id="UP000266934"/>
    </source>
</evidence>
<dbReference type="Proteomes" id="UP000266934">
    <property type="component" value="Chromosome"/>
</dbReference>
<accession>A0A348G043</accession>
<dbReference type="PANTHER" id="PTHR33619">
    <property type="entry name" value="POLYSACCHARIDE EXPORT PROTEIN GFCE-RELATED"/>
    <property type="match status" value="1"/>
</dbReference>
<sequence length="472" mass="50940">MLDFYPRSLSGRGALVGSAAALAIFAVIVGVGESGKAQEYSAGTDDRPTSSIPASRSDAESLGGSTVAIGDRLKISFFETMDVPANGASDAGARSALRTFYQRMDFSGEYAVEVDGSISFPRLGRFVVQDRRLDEVQRDLVKAFSKAMGRGADVNITIVDRAPVYVVGPLRKPGAYKHTPGMTALQAIALAGGLDRLGFMGADKGDRVQEFEKLRRAADQLKRLLARQAVLESERDGGVPRPPAQLLSLVGENDARLALSAEMAASQLDRVKHQQRVDEATAAIKSAQNEIEALERKSAQIEKQKELRLERIDTIMKLKERAMVSSNTLVTLRTELSDIEVRWQDHLLAVLHAKSRLEQAERAKAGLAAERTAILTKSIAEVKQSIGDVQISVMASADMLPGVLDKAKRLVAMTFGSKPPSHSIVRQTKDGPKVVSATDTTVLMPGDVLKVGEDEDAILPEQPVANLLKQGF</sequence>
<dbReference type="PANTHER" id="PTHR33619:SF3">
    <property type="entry name" value="POLYSACCHARIDE EXPORT PROTEIN GFCE-RELATED"/>
    <property type="match status" value="1"/>
</dbReference>
<evidence type="ECO:0000313" key="7">
    <source>
        <dbReference type="EMBL" id="BBF92926.1"/>
    </source>
</evidence>
<feature type="region of interest" description="Disordered" evidence="3">
    <location>
        <begin position="38"/>
        <end position="62"/>
    </location>
</feature>
<dbReference type="Pfam" id="PF02563">
    <property type="entry name" value="Poly_export"/>
    <property type="match status" value="1"/>
</dbReference>
<keyword evidence="4" id="KW-0812">Transmembrane</keyword>
<dbReference type="EMBL" id="AP018907">
    <property type="protein sequence ID" value="BBF92926.1"/>
    <property type="molecule type" value="Genomic_DNA"/>
</dbReference>
<dbReference type="InterPro" id="IPR003715">
    <property type="entry name" value="Poly_export_N"/>
</dbReference>
<evidence type="ECO:0000259" key="6">
    <source>
        <dbReference type="Pfam" id="PF10531"/>
    </source>
</evidence>
<feature type="coiled-coil region" evidence="2">
    <location>
        <begin position="270"/>
        <end position="311"/>
    </location>
</feature>
<evidence type="ECO:0000256" key="1">
    <source>
        <dbReference type="ARBA" id="ARBA00022729"/>
    </source>
</evidence>
<dbReference type="GO" id="GO:0015159">
    <property type="term" value="F:polysaccharide transmembrane transporter activity"/>
    <property type="evidence" value="ECO:0007669"/>
    <property type="project" value="InterPro"/>
</dbReference>
<organism evidence="7 8">
    <name type="scientific">Blastochloris tepida</name>
    <dbReference type="NCBI Taxonomy" id="2233851"/>
    <lineage>
        <taxon>Bacteria</taxon>
        <taxon>Pseudomonadati</taxon>
        <taxon>Pseudomonadota</taxon>
        <taxon>Alphaproteobacteria</taxon>
        <taxon>Hyphomicrobiales</taxon>
        <taxon>Blastochloridaceae</taxon>
        <taxon>Blastochloris</taxon>
    </lineage>
</organism>
<dbReference type="Gene3D" id="3.10.560.10">
    <property type="entry name" value="Outer membrane lipoprotein wza domain like"/>
    <property type="match status" value="1"/>
</dbReference>
<protein>
    <recommendedName>
        <fullName evidence="9">Soluble ligand binding domain-containing protein</fullName>
    </recommendedName>
</protein>
<keyword evidence="4" id="KW-0472">Membrane</keyword>
<evidence type="ECO:0000259" key="5">
    <source>
        <dbReference type="Pfam" id="PF02563"/>
    </source>
</evidence>
<dbReference type="InterPro" id="IPR019554">
    <property type="entry name" value="Soluble_ligand-bd"/>
</dbReference>
<evidence type="ECO:0008006" key="9">
    <source>
        <dbReference type="Google" id="ProtNLM"/>
    </source>
</evidence>
<evidence type="ECO:0000256" key="3">
    <source>
        <dbReference type="SAM" id="MobiDB-lite"/>
    </source>
</evidence>
<feature type="transmembrane region" description="Helical" evidence="4">
    <location>
        <begin position="12"/>
        <end position="32"/>
    </location>
</feature>
<keyword evidence="4" id="KW-1133">Transmembrane helix</keyword>
<keyword evidence="1" id="KW-0732">Signal</keyword>
<evidence type="ECO:0000256" key="4">
    <source>
        <dbReference type="SAM" id="Phobius"/>
    </source>
</evidence>
<reference evidence="7 8" key="1">
    <citation type="submission" date="2018-08" db="EMBL/GenBank/DDBJ databases">
        <title>Complete genome sequencing of Blastochloris tepida GI.</title>
        <authorList>
            <person name="Tsukatani Y."/>
            <person name="Mori H."/>
        </authorList>
    </citation>
    <scope>NUCLEOTIDE SEQUENCE [LARGE SCALE GENOMIC DNA]</scope>
    <source>
        <strain evidence="7 8">GI</strain>
    </source>
</reference>
<dbReference type="AlphaFoldDB" id="A0A348G043"/>
<dbReference type="InterPro" id="IPR049712">
    <property type="entry name" value="Poly_export"/>
</dbReference>
<dbReference type="Pfam" id="PF10531">
    <property type="entry name" value="SLBB"/>
    <property type="match status" value="1"/>
</dbReference>
<dbReference type="KEGG" id="blag:BLTE_16110"/>
<evidence type="ECO:0000256" key="2">
    <source>
        <dbReference type="SAM" id="Coils"/>
    </source>
</evidence>
<gene>
    <name evidence="7" type="ORF">BLTE_16110</name>
</gene>
<dbReference type="Gene3D" id="3.30.1950.10">
    <property type="entry name" value="wza like domain"/>
    <property type="match status" value="1"/>
</dbReference>
<feature type="domain" description="Polysaccharide export protein N-terminal" evidence="5">
    <location>
        <begin position="67"/>
        <end position="158"/>
    </location>
</feature>
<keyword evidence="8" id="KW-1185">Reference proteome</keyword>
<proteinExistence type="predicted"/>
<name>A0A348G043_9HYPH</name>
<keyword evidence="2" id="KW-0175">Coiled coil</keyword>